<sequence length="199" mass="23173">MPCYGYVDRCWTGYVFLEELLLVNWFRCSKIMLERKDGDDGCDNSADFFSFKVIFQIYHSLTVPTFRDNSSFLCYNYFKASNKARSEDLFGCGNNKMPFKFNNDESEEGLGVDESSSGTPDSTRSYMIPRMREYEIRQGFVYLLAGYNCYLSGLELVSYKAFYAMAVIGVVSFVFRIIERRNQRGGVPYYSNIKHSHRY</sequence>
<comment type="caution">
    <text evidence="1">The sequence shown here is derived from an EMBL/GenBank/DDBJ whole genome shotgun (WGS) entry which is preliminary data.</text>
</comment>
<reference evidence="1 2" key="2">
    <citation type="journal article" date="2022" name="Mol. Ecol. Resour.">
        <title>The genomes of chicory, endive, great burdock and yacon provide insights into Asteraceae paleo-polyploidization history and plant inulin production.</title>
        <authorList>
            <person name="Fan W."/>
            <person name="Wang S."/>
            <person name="Wang H."/>
            <person name="Wang A."/>
            <person name="Jiang F."/>
            <person name="Liu H."/>
            <person name="Zhao H."/>
            <person name="Xu D."/>
            <person name="Zhang Y."/>
        </authorList>
    </citation>
    <scope>NUCLEOTIDE SEQUENCE [LARGE SCALE GENOMIC DNA]</scope>
    <source>
        <strain evidence="2">cv. Punajuju</strain>
        <tissue evidence="1">Leaves</tissue>
    </source>
</reference>
<organism evidence="1 2">
    <name type="scientific">Cichorium intybus</name>
    <name type="common">Chicory</name>
    <dbReference type="NCBI Taxonomy" id="13427"/>
    <lineage>
        <taxon>Eukaryota</taxon>
        <taxon>Viridiplantae</taxon>
        <taxon>Streptophyta</taxon>
        <taxon>Embryophyta</taxon>
        <taxon>Tracheophyta</taxon>
        <taxon>Spermatophyta</taxon>
        <taxon>Magnoliopsida</taxon>
        <taxon>eudicotyledons</taxon>
        <taxon>Gunneridae</taxon>
        <taxon>Pentapetalae</taxon>
        <taxon>asterids</taxon>
        <taxon>campanulids</taxon>
        <taxon>Asterales</taxon>
        <taxon>Asteraceae</taxon>
        <taxon>Cichorioideae</taxon>
        <taxon>Cichorieae</taxon>
        <taxon>Cichoriinae</taxon>
        <taxon>Cichorium</taxon>
    </lineage>
</organism>
<dbReference type="EMBL" id="CM042009">
    <property type="protein sequence ID" value="KAI3788201.1"/>
    <property type="molecule type" value="Genomic_DNA"/>
</dbReference>
<gene>
    <name evidence="1" type="ORF">L2E82_00936</name>
</gene>
<dbReference type="Proteomes" id="UP001055811">
    <property type="component" value="Linkage Group LG01"/>
</dbReference>
<protein>
    <submittedName>
        <fullName evidence="1">Uncharacterized protein</fullName>
    </submittedName>
</protein>
<evidence type="ECO:0000313" key="2">
    <source>
        <dbReference type="Proteomes" id="UP001055811"/>
    </source>
</evidence>
<name>A0ACB9GYU1_CICIN</name>
<keyword evidence="2" id="KW-1185">Reference proteome</keyword>
<reference evidence="2" key="1">
    <citation type="journal article" date="2022" name="Mol. Ecol. Resour.">
        <title>The genomes of chicory, endive, great burdock and yacon provide insights into Asteraceae palaeo-polyploidization history and plant inulin production.</title>
        <authorList>
            <person name="Fan W."/>
            <person name="Wang S."/>
            <person name="Wang H."/>
            <person name="Wang A."/>
            <person name="Jiang F."/>
            <person name="Liu H."/>
            <person name="Zhao H."/>
            <person name="Xu D."/>
            <person name="Zhang Y."/>
        </authorList>
    </citation>
    <scope>NUCLEOTIDE SEQUENCE [LARGE SCALE GENOMIC DNA]</scope>
    <source>
        <strain evidence="2">cv. Punajuju</strain>
    </source>
</reference>
<evidence type="ECO:0000313" key="1">
    <source>
        <dbReference type="EMBL" id="KAI3788201.1"/>
    </source>
</evidence>
<proteinExistence type="predicted"/>
<accession>A0ACB9GYU1</accession>